<dbReference type="EMBL" id="UHEN01000001">
    <property type="protein sequence ID" value="SUN06945.1"/>
    <property type="molecule type" value="Genomic_DNA"/>
</dbReference>
<accession>A0A380IE25</accession>
<sequence length="39" mass="4287">MKKTKFSSKQSGERLLEAGNEENEVFVKTVWGETVGGGK</sequence>
<dbReference type="AlphaFoldDB" id="A0A380IE25"/>
<protein>
    <submittedName>
        <fullName evidence="1">Uncharacterized protein</fullName>
    </submittedName>
</protein>
<name>A0A380IE25_STRAI</name>
<reference evidence="1 2" key="1">
    <citation type="submission" date="2018-06" db="EMBL/GenBank/DDBJ databases">
        <authorList>
            <consortium name="Pathogen Informatics"/>
            <person name="Doyle S."/>
        </authorList>
    </citation>
    <scope>NUCLEOTIDE SEQUENCE [LARGE SCALE GENOMIC DNA]</scope>
    <source>
        <strain evidence="1 2">NCTC12957</strain>
    </source>
</reference>
<organism evidence="1 2">
    <name type="scientific">Streptococcus acidominimus</name>
    <dbReference type="NCBI Taxonomy" id="1326"/>
    <lineage>
        <taxon>Bacteria</taxon>
        <taxon>Bacillati</taxon>
        <taxon>Bacillota</taxon>
        <taxon>Bacilli</taxon>
        <taxon>Lactobacillales</taxon>
        <taxon>Streptococcaceae</taxon>
        <taxon>Streptococcus</taxon>
    </lineage>
</organism>
<evidence type="ECO:0000313" key="1">
    <source>
        <dbReference type="EMBL" id="SUN06945.1"/>
    </source>
</evidence>
<gene>
    <name evidence="1" type="ORF">NCTC12957_00917</name>
</gene>
<dbReference type="Proteomes" id="UP000255213">
    <property type="component" value="Unassembled WGS sequence"/>
</dbReference>
<evidence type="ECO:0000313" key="2">
    <source>
        <dbReference type="Proteomes" id="UP000255213"/>
    </source>
</evidence>
<proteinExistence type="predicted"/>